<dbReference type="Proteomes" id="UP001476247">
    <property type="component" value="Unassembled WGS sequence"/>
</dbReference>
<accession>A0ABP9Y193</accession>
<dbReference type="InterPro" id="IPR001370">
    <property type="entry name" value="BIR_rpt"/>
</dbReference>
<gene>
    <name evidence="1" type="ORF">HPULCUR_006207</name>
</gene>
<comment type="caution">
    <text evidence="1">The sequence shown here is derived from an EMBL/GenBank/DDBJ whole genome shotgun (WGS) entry which is preliminary data.</text>
</comment>
<dbReference type="SMART" id="SM00238">
    <property type="entry name" value="BIR"/>
    <property type="match status" value="1"/>
</dbReference>
<proteinExistence type="predicted"/>
<dbReference type="Pfam" id="PF00653">
    <property type="entry name" value="BIR"/>
    <property type="match status" value="1"/>
</dbReference>
<sequence length="135" mass="15961">MLNWPYDINSKYAKTESFAQAGFYYIGRPNADSVRCFICDIELSDWKPNQSPFVRHGNESPHCAWKHLNFPDAQERPLPDPTDSPRSIKMRSARLSTFRCHRYWPPKNGVTKYPSELKVLSFKKKPFFDFPFFFM</sequence>
<evidence type="ECO:0000313" key="2">
    <source>
        <dbReference type="Proteomes" id="UP001476247"/>
    </source>
</evidence>
<dbReference type="PANTHER" id="PTHR10044">
    <property type="entry name" value="INHIBITOR OF APOPTOSIS"/>
    <property type="match status" value="1"/>
</dbReference>
<reference evidence="1 2" key="1">
    <citation type="submission" date="2024-04" db="EMBL/GenBank/DDBJ databases">
        <title>genome sequences of Mucor flavus KT1a and Helicostylum pulchrum KT1b strains isolation_sourced from the surface of a dry-aged beef.</title>
        <authorList>
            <person name="Toyotome T."/>
            <person name="Hosono M."/>
            <person name="Torimaru M."/>
            <person name="Fukuda K."/>
            <person name="Mikami N."/>
        </authorList>
    </citation>
    <scope>NUCLEOTIDE SEQUENCE [LARGE SCALE GENOMIC DNA]</scope>
    <source>
        <strain evidence="1 2">KT1b</strain>
    </source>
</reference>
<keyword evidence="2" id="KW-1185">Reference proteome</keyword>
<organism evidence="1 2">
    <name type="scientific">Helicostylum pulchrum</name>
    <dbReference type="NCBI Taxonomy" id="562976"/>
    <lineage>
        <taxon>Eukaryota</taxon>
        <taxon>Fungi</taxon>
        <taxon>Fungi incertae sedis</taxon>
        <taxon>Mucoromycota</taxon>
        <taxon>Mucoromycotina</taxon>
        <taxon>Mucoromycetes</taxon>
        <taxon>Mucorales</taxon>
        <taxon>Mucorineae</taxon>
        <taxon>Mucoraceae</taxon>
        <taxon>Helicostylum</taxon>
    </lineage>
</organism>
<evidence type="ECO:0000313" key="1">
    <source>
        <dbReference type="EMBL" id="GAA5800769.1"/>
    </source>
</evidence>
<dbReference type="Gene3D" id="1.10.1170.10">
    <property type="entry name" value="Inhibitor Of Apoptosis Protein (2mihbC-IAP-1), Chain A"/>
    <property type="match status" value="1"/>
</dbReference>
<dbReference type="CDD" id="cd00022">
    <property type="entry name" value="BIR"/>
    <property type="match status" value="1"/>
</dbReference>
<dbReference type="EMBL" id="BAABUJ010000016">
    <property type="protein sequence ID" value="GAA5800769.1"/>
    <property type="molecule type" value="Genomic_DNA"/>
</dbReference>
<dbReference type="SUPFAM" id="SSF57924">
    <property type="entry name" value="Inhibitor of apoptosis (IAP) repeat"/>
    <property type="match status" value="1"/>
</dbReference>
<dbReference type="InterPro" id="IPR050784">
    <property type="entry name" value="IAP"/>
</dbReference>
<dbReference type="PROSITE" id="PS50143">
    <property type="entry name" value="BIR_REPEAT_2"/>
    <property type="match status" value="1"/>
</dbReference>
<protein>
    <submittedName>
        <fullName evidence="1">Uncharacterized protein</fullName>
    </submittedName>
</protein>
<name>A0ABP9Y193_9FUNG</name>